<evidence type="ECO:0000313" key="7">
    <source>
        <dbReference type="Proteomes" id="UP001206925"/>
    </source>
</evidence>
<evidence type="ECO:0000256" key="4">
    <source>
        <dbReference type="SAM" id="MobiDB-lite"/>
    </source>
</evidence>
<keyword evidence="7" id="KW-1185">Reference proteome</keyword>
<organism evidence="6 7">
    <name type="scientific">Ambrosia artemisiifolia</name>
    <name type="common">Common ragweed</name>
    <dbReference type="NCBI Taxonomy" id="4212"/>
    <lineage>
        <taxon>Eukaryota</taxon>
        <taxon>Viridiplantae</taxon>
        <taxon>Streptophyta</taxon>
        <taxon>Embryophyta</taxon>
        <taxon>Tracheophyta</taxon>
        <taxon>Spermatophyta</taxon>
        <taxon>Magnoliopsida</taxon>
        <taxon>eudicotyledons</taxon>
        <taxon>Gunneridae</taxon>
        <taxon>Pentapetalae</taxon>
        <taxon>asterids</taxon>
        <taxon>campanulids</taxon>
        <taxon>Asterales</taxon>
        <taxon>Asteraceae</taxon>
        <taxon>Asteroideae</taxon>
        <taxon>Heliantheae alliance</taxon>
        <taxon>Heliantheae</taxon>
        <taxon>Ambrosia</taxon>
    </lineage>
</organism>
<protein>
    <recommendedName>
        <fullName evidence="5">Disease resistance protein RPS4B/Roq1-like leucine-rich repeats domain-containing protein</fullName>
    </recommendedName>
</protein>
<name>A0AAD5CXE1_AMBAR</name>
<dbReference type="AlphaFoldDB" id="A0AAD5CXE1"/>
<feature type="domain" description="Disease resistance protein RPS4B/Roq1-like leucine-rich repeats" evidence="5">
    <location>
        <begin position="118"/>
        <end position="320"/>
    </location>
</feature>
<keyword evidence="1" id="KW-0433">Leucine-rich repeat</keyword>
<dbReference type="InterPro" id="IPR058546">
    <property type="entry name" value="RPS4B/Roq1-like_LRR"/>
</dbReference>
<evidence type="ECO:0000256" key="2">
    <source>
        <dbReference type="ARBA" id="ARBA00022737"/>
    </source>
</evidence>
<evidence type="ECO:0000256" key="3">
    <source>
        <dbReference type="ARBA" id="ARBA00022821"/>
    </source>
</evidence>
<reference evidence="6" key="1">
    <citation type="submission" date="2022-06" db="EMBL/GenBank/DDBJ databases">
        <title>Uncovering the hologenomic basis of an extraordinary plant invasion.</title>
        <authorList>
            <person name="Bieker V.C."/>
            <person name="Martin M.D."/>
            <person name="Gilbert T."/>
            <person name="Hodgins K."/>
            <person name="Battlay P."/>
            <person name="Petersen B."/>
            <person name="Wilson J."/>
        </authorList>
    </citation>
    <scope>NUCLEOTIDE SEQUENCE</scope>
    <source>
        <strain evidence="6">AA19_3_7</strain>
        <tissue evidence="6">Leaf</tissue>
    </source>
</reference>
<comment type="caution">
    <text evidence="6">The sequence shown here is derived from an EMBL/GenBank/DDBJ whole genome shotgun (WGS) entry which is preliminary data.</text>
</comment>
<dbReference type="SMART" id="SM00369">
    <property type="entry name" value="LRR_TYP"/>
    <property type="match status" value="2"/>
</dbReference>
<dbReference type="InterPro" id="IPR003591">
    <property type="entry name" value="Leu-rich_rpt_typical-subtyp"/>
</dbReference>
<dbReference type="Proteomes" id="UP001206925">
    <property type="component" value="Unassembled WGS sequence"/>
</dbReference>
<keyword evidence="2" id="KW-0677">Repeat</keyword>
<dbReference type="PANTHER" id="PTHR16083">
    <property type="entry name" value="LEUCINE RICH REPEAT CONTAINING PROTEIN"/>
    <property type="match status" value="1"/>
</dbReference>
<evidence type="ECO:0000259" key="5">
    <source>
        <dbReference type="Pfam" id="PF23286"/>
    </source>
</evidence>
<evidence type="ECO:0000256" key="1">
    <source>
        <dbReference type="ARBA" id="ARBA00022614"/>
    </source>
</evidence>
<dbReference type="EMBL" id="JAMZMK010006396">
    <property type="protein sequence ID" value="KAI7749175.1"/>
    <property type="molecule type" value="Genomic_DNA"/>
</dbReference>
<accession>A0AAD5CXE1</accession>
<sequence length="524" mass="61108">MKKLRWIDFDKYPASSFPSKFQPRKLGYLRLHCSQQNELWHGYKLLPNLKILHLSSSKNLIKTPDFEGLPCLERLTLKGCESLEEIHPSIGYHKRLVFVDMSWCSGLERFPPIIQMKKLETLNLSYCSQLQQLPDIQSNMDSLVTLDLSDTGIEIIPPLIGRFCTNLVSFDLRNCHKLKRIEGNLHLLKNVKFLYLGGNNFHQDLSVSLKLPQYPRFLRKLDLSDCKLGDGDIPYDIHYLLNLQVLDLSYNIFSRLPSGILRNPGLKFLNLSYCTSLVELLHLPSSIAILKANRCYSLERLGDLSDYKCLWKVSLLDCYKLIYSNRVLNSMLEENAAADRFMSVLVPNVESLGAFTRFVPMQLPHNWYNDFTGFLLVVRDIPWIQKITFEIVIKQEMSTCPTLQNKAKYDKPKYESERKVPEKKKEEERSREYHREQIVMVGYVPFSSLSHIPWLNPAHTKNITFHTNEGVLSVSLVRSKRKVDDLSERPIDYSECWNEEYKDTKIFEIVYDSKSSEIQIVWRH</sequence>
<dbReference type="Gene3D" id="3.80.10.10">
    <property type="entry name" value="Ribonuclease Inhibitor"/>
    <property type="match status" value="2"/>
</dbReference>
<dbReference type="InterPro" id="IPR032675">
    <property type="entry name" value="LRR_dom_sf"/>
</dbReference>
<evidence type="ECO:0000313" key="6">
    <source>
        <dbReference type="EMBL" id="KAI7749175.1"/>
    </source>
</evidence>
<dbReference type="PANTHER" id="PTHR16083:SF25">
    <property type="entry name" value="C-JID DOMAIN-CONTAINING PROTEIN"/>
    <property type="match status" value="1"/>
</dbReference>
<dbReference type="SUPFAM" id="SSF52058">
    <property type="entry name" value="L domain-like"/>
    <property type="match status" value="1"/>
</dbReference>
<proteinExistence type="predicted"/>
<gene>
    <name evidence="6" type="ORF">M8C21_028230</name>
</gene>
<feature type="region of interest" description="Disordered" evidence="4">
    <location>
        <begin position="411"/>
        <end position="431"/>
    </location>
</feature>
<dbReference type="Pfam" id="PF23286">
    <property type="entry name" value="LRR_13"/>
    <property type="match status" value="1"/>
</dbReference>
<keyword evidence="3" id="KW-0611">Plant defense</keyword>